<evidence type="ECO:0000313" key="4">
    <source>
        <dbReference type="Proteomes" id="UP000094828"/>
    </source>
</evidence>
<evidence type="ECO:0000256" key="1">
    <source>
        <dbReference type="SAM" id="Phobius"/>
    </source>
</evidence>
<organism evidence="3 4">
    <name type="scientific">Planctopirus hydrillae</name>
    <dbReference type="NCBI Taxonomy" id="1841610"/>
    <lineage>
        <taxon>Bacteria</taxon>
        <taxon>Pseudomonadati</taxon>
        <taxon>Planctomycetota</taxon>
        <taxon>Planctomycetia</taxon>
        <taxon>Planctomycetales</taxon>
        <taxon>Planctomycetaceae</taxon>
        <taxon>Planctopirus</taxon>
    </lineage>
</organism>
<proteinExistence type="predicted"/>
<feature type="transmembrane region" description="Helical" evidence="1">
    <location>
        <begin position="420"/>
        <end position="437"/>
    </location>
</feature>
<comment type="caution">
    <text evidence="3">The sequence shown here is derived from an EMBL/GenBank/DDBJ whole genome shotgun (WGS) entry which is preliminary data.</text>
</comment>
<feature type="domain" description="Glycosyltransferase RgtA/B/C/D-like" evidence="2">
    <location>
        <begin position="102"/>
        <end position="217"/>
    </location>
</feature>
<dbReference type="AlphaFoldDB" id="A0A1C3EHS1"/>
<dbReference type="Proteomes" id="UP000094828">
    <property type="component" value="Unassembled WGS sequence"/>
</dbReference>
<feature type="transmembrane region" description="Helical" evidence="1">
    <location>
        <begin position="164"/>
        <end position="189"/>
    </location>
</feature>
<feature type="transmembrane region" description="Helical" evidence="1">
    <location>
        <begin position="479"/>
        <end position="499"/>
    </location>
</feature>
<feature type="transmembrane region" description="Helical" evidence="1">
    <location>
        <begin position="359"/>
        <end position="379"/>
    </location>
</feature>
<accession>A0A1C3EHS1</accession>
<name>A0A1C3EHS1_9PLAN</name>
<dbReference type="InterPro" id="IPR038731">
    <property type="entry name" value="RgtA/B/C-like"/>
</dbReference>
<evidence type="ECO:0000259" key="2">
    <source>
        <dbReference type="Pfam" id="PF13231"/>
    </source>
</evidence>
<evidence type="ECO:0000313" key="3">
    <source>
        <dbReference type="EMBL" id="ODA32778.1"/>
    </source>
</evidence>
<sequence length="625" mass="69525">MTSLPPLDRPKASGSGEFNTPAEPYLFDAAEDLSPLLKQGRSIEPLVMAIAFLALLQPLSLASPDVEGSAWMLRAVSLANSENSSEWLIPGISEKLPARFLPPGITWLQACFLKQFGVQNYWYLPLISYLAGACGIWWSWRLVRLLADSRMALIMVVMLSVHGQLFRIVGSAAPWALCWALTIAALLLFSLHLKKSPTFWSWRLVASGVLVGVAILCGGILPLALIGPVGLACGLLNQIPDPRSAYTASPPAPTLATRGVWGTAVVLLIAGMLGGWWILFTTISWGWPAFQSWFTGQFVHTETTSELLNLHDFVATSARLKARHTWLVWTAPLIGWQILGVLVLVNWKGHRWPESMTQFVRPWLIMTMAIGLAGWGFVIIQDNEQQLSLNMWQTILLFSTTMLAVIGLESILRRETRGRALAMLSILTAMWCVWGIYQNRHIRFTMATASLFLLFFAVAAGLIWWRTIQLHYEAQRRRVIKVVIASLLAIQFVWGYVMLERPQEDVACLQAFTKVLSSAAAADSVCIVSPQGVVPPQIELAARVAQPQARISIQAEACEFTDSSPTASHLVVEWSRRDRKGVFRGPTGHMVESINEPLRFRGRRLLIWQIRPQNSGVSQTTTRLE</sequence>
<keyword evidence="1" id="KW-0472">Membrane</keyword>
<feature type="transmembrane region" description="Helical" evidence="1">
    <location>
        <begin position="122"/>
        <end position="143"/>
    </location>
</feature>
<reference evidence="3 4" key="1">
    <citation type="submission" date="2016-05" db="EMBL/GenBank/DDBJ databases">
        <title>Genomic and physiological characterization of Planctopirus sp. isolated from fresh water lake.</title>
        <authorList>
            <person name="Subhash Y."/>
            <person name="Ramana C."/>
        </authorList>
    </citation>
    <scope>NUCLEOTIDE SEQUENCE [LARGE SCALE GENOMIC DNA]</scope>
    <source>
        <strain evidence="3 4">JC280</strain>
    </source>
</reference>
<feature type="transmembrane region" description="Helical" evidence="1">
    <location>
        <begin position="258"/>
        <end position="279"/>
    </location>
</feature>
<keyword evidence="4" id="KW-1185">Reference proteome</keyword>
<protein>
    <recommendedName>
        <fullName evidence="2">Glycosyltransferase RgtA/B/C/D-like domain-containing protein</fullName>
    </recommendedName>
</protein>
<gene>
    <name evidence="3" type="ORF">A6X21_20835</name>
</gene>
<keyword evidence="1" id="KW-0812">Transmembrane</keyword>
<dbReference type="Pfam" id="PF13231">
    <property type="entry name" value="PMT_2"/>
    <property type="match status" value="1"/>
</dbReference>
<feature type="transmembrane region" description="Helical" evidence="1">
    <location>
        <begin position="449"/>
        <end position="467"/>
    </location>
</feature>
<keyword evidence="1" id="KW-1133">Transmembrane helix</keyword>
<feature type="transmembrane region" description="Helical" evidence="1">
    <location>
        <begin position="391"/>
        <end position="408"/>
    </location>
</feature>
<dbReference type="EMBL" id="LYDR01000063">
    <property type="protein sequence ID" value="ODA32778.1"/>
    <property type="molecule type" value="Genomic_DNA"/>
</dbReference>
<feature type="transmembrane region" description="Helical" evidence="1">
    <location>
        <begin position="209"/>
        <end position="237"/>
    </location>
</feature>
<feature type="transmembrane region" description="Helical" evidence="1">
    <location>
        <begin position="326"/>
        <end position="347"/>
    </location>
</feature>
<dbReference type="RefSeq" id="WP_068847315.1">
    <property type="nucleotide sequence ID" value="NZ_LYDR01000063.1"/>
</dbReference>